<proteinExistence type="predicted"/>
<reference evidence="2 3" key="1">
    <citation type="submission" date="2022-08" db="EMBL/GenBank/DDBJ databases">
        <title>Reclassification of Massilia species as members of the genera Telluria, Duganella, Pseudoduganella, Mokoshia gen. nov. and Zemynaea gen. nov. using orthogonal and non-orthogonal genome-based approaches.</title>
        <authorList>
            <person name="Bowman J.P."/>
        </authorList>
    </citation>
    <scope>NUCLEOTIDE SEQUENCE [LARGE SCALE GENOMIC DNA]</scope>
    <source>
        <strain evidence="2 3">JCM 31661</strain>
    </source>
</reference>
<evidence type="ECO:0000313" key="2">
    <source>
        <dbReference type="EMBL" id="MCS0597545.1"/>
    </source>
</evidence>
<accession>A0ABT2AMZ6</accession>
<organism evidence="2 3">
    <name type="scientific">Massilia agri</name>
    <dbReference type="NCBI Taxonomy" id="1886785"/>
    <lineage>
        <taxon>Bacteria</taxon>
        <taxon>Pseudomonadati</taxon>
        <taxon>Pseudomonadota</taxon>
        <taxon>Betaproteobacteria</taxon>
        <taxon>Burkholderiales</taxon>
        <taxon>Oxalobacteraceae</taxon>
        <taxon>Telluria group</taxon>
        <taxon>Massilia</taxon>
    </lineage>
</organism>
<dbReference type="EMBL" id="JANUHA010000009">
    <property type="protein sequence ID" value="MCS0597545.1"/>
    <property type="molecule type" value="Genomic_DNA"/>
</dbReference>
<evidence type="ECO:0000256" key="1">
    <source>
        <dbReference type="SAM" id="SignalP"/>
    </source>
</evidence>
<evidence type="ECO:0000313" key="3">
    <source>
        <dbReference type="Proteomes" id="UP001206572"/>
    </source>
</evidence>
<protein>
    <submittedName>
        <fullName evidence="2">DUF2946 domain-containing protein</fullName>
    </submittedName>
</protein>
<dbReference type="RefSeq" id="WP_258828567.1">
    <property type="nucleotide sequence ID" value="NZ_JANUHA010000009.1"/>
</dbReference>
<keyword evidence="3" id="KW-1185">Reference proteome</keyword>
<feature type="chain" id="PRO_5046035025" evidence="1">
    <location>
        <begin position="30"/>
        <end position="126"/>
    </location>
</feature>
<name>A0ABT2AMZ6_9BURK</name>
<comment type="caution">
    <text evidence="2">The sequence shown here is derived from an EMBL/GenBank/DDBJ whole genome shotgun (WGS) entry which is preliminary data.</text>
</comment>
<sequence>MRRNTFALAAWAALLAILLAVLAPTLSHAYAEPGGTRTITVEVCSATGIAMTHQMAVDDAGDVPAASHGFEHCPFCQTGASPVVLPSASFQLPVLTGADRHPPLFYSASTPLFAWTAAQPRGPPAA</sequence>
<dbReference type="Proteomes" id="UP001206572">
    <property type="component" value="Unassembled WGS sequence"/>
</dbReference>
<keyword evidence="1" id="KW-0732">Signal</keyword>
<dbReference type="InterPro" id="IPR021333">
    <property type="entry name" value="DUF2946"/>
</dbReference>
<dbReference type="Pfam" id="PF11162">
    <property type="entry name" value="DUF2946"/>
    <property type="match status" value="1"/>
</dbReference>
<gene>
    <name evidence="2" type="ORF">NX780_14430</name>
</gene>
<feature type="signal peptide" evidence="1">
    <location>
        <begin position="1"/>
        <end position="29"/>
    </location>
</feature>